<comment type="caution">
    <text evidence="1">The sequence shown here is derived from an EMBL/GenBank/DDBJ whole genome shotgun (WGS) entry which is preliminary data.</text>
</comment>
<dbReference type="EMBL" id="DVJO01000205">
    <property type="protein sequence ID" value="HIS83794.1"/>
    <property type="molecule type" value="Genomic_DNA"/>
</dbReference>
<name>A0A9D1FY01_9BACT</name>
<reference evidence="1" key="1">
    <citation type="submission" date="2020-10" db="EMBL/GenBank/DDBJ databases">
        <authorList>
            <person name="Gilroy R."/>
        </authorList>
    </citation>
    <scope>NUCLEOTIDE SEQUENCE</scope>
    <source>
        <strain evidence="1">CHK152-2994</strain>
    </source>
</reference>
<proteinExistence type="predicted"/>
<organism evidence="1 2">
    <name type="scientific">Candidatus Scatenecus faecavium</name>
    <dbReference type="NCBI Taxonomy" id="2840915"/>
    <lineage>
        <taxon>Bacteria</taxon>
        <taxon>Candidatus Scatenecus</taxon>
    </lineage>
</organism>
<gene>
    <name evidence="1" type="ORF">IAD41_09355</name>
</gene>
<reference evidence="1" key="2">
    <citation type="journal article" date="2021" name="PeerJ">
        <title>Extensive microbial diversity within the chicken gut microbiome revealed by metagenomics and culture.</title>
        <authorList>
            <person name="Gilroy R."/>
            <person name="Ravi A."/>
            <person name="Getino M."/>
            <person name="Pursley I."/>
            <person name="Horton D.L."/>
            <person name="Alikhan N.F."/>
            <person name="Baker D."/>
            <person name="Gharbi K."/>
            <person name="Hall N."/>
            <person name="Watson M."/>
            <person name="Adriaenssens E.M."/>
            <person name="Foster-Nyarko E."/>
            <person name="Jarju S."/>
            <person name="Secka A."/>
            <person name="Antonio M."/>
            <person name="Oren A."/>
            <person name="Chaudhuri R.R."/>
            <person name="La Ragione R."/>
            <person name="Hildebrand F."/>
            <person name="Pallen M.J."/>
        </authorList>
    </citation>
    <scope>NUCLEOTIDE SEQUENCE</scope>
    <source>
        <strain evidence="1">CHK152-2994</strain>
    </source>
</reference>
<dbReference type="AlphaFoldDB" id="A0A9D1FY01"/>
<accession>A0A9D1FY01</accession>
<evidence type="ECO:0000313" key="1">
    <source>
        <dbReference type="EMBL" id="HIS83794.1"/>
    </source>
</evidence>
<evidence type="ECO:0000313" key="2">
    <source>
        <dbReference type="Proteomes" id="UP000824139"/>
    </source>
</evidence>
<protein>
    <submittedName>
        <fullName evidence="1">Uncharacterized protein</fullName>
    </submittedName>
</protein>
<sequence>MIKFQTIGLLPGRYDFSKSNAVDNQKTRLNYAGTDTFIKQQEDVSFGGFRKNKKVENRTEDNLASSLKHVSIKGTPFLLGLAASVAMVKMGKGAQELLCDEDGYKVNSNGVKSDLVNIDEKDGIIKFEGTGIEIDADKCDVADWENGVFRNYDGSIDIDLGNNKFIDTDNGIFVDPDANISAVIDGEHFENIAIPSFGSGYPTCPWDDRWGTMDNNNDVEEKNVFEKAGDFIKSLFDKDSDVGFEGMKDIFGNEIIEATDMTGDKYLTYLPEKLANAPAFEEFRKFVGDDETAIEVANNLHLKSYLENNYPSFGTRVMAYEGGRNSWGGEMPGIEERYDSDLANEVLDKIANDGAYYPDPGSIEAINFAKYQNSMIKEGLWDKPMISYATLLDVNGDGNVDIDLDGDGIPDIDIDGDGIIEMSSEHHGAYLWETLKDCVRGIFGA</sequence>
<dbReference type="Proteomes" id="UP000824139">
    <property type="component" value="Unassembled WGS sequence"/>
</dbReference>